<feature type="compositionally biased region" description="Polar residues" evidence="4">
    <location>
        <begin position="338"/>
        <end position="358"/>
    </location>
</feature>
<feature type="region of interest" description="Disordered" evidence="4">
    <location>
        <begin position="317"/>
        <end position="358"/>
    </location>
</feature>
<dbReference type="EMBL" id="JACBZA010000001">
    <property type="protein sequence ID" value="NYH82923.1"/>
    <property type="molecule type" value="Genomic_DNA"/>
</dbReference>
<evidence type="ECO:0000256" key="3">
    <source>
        <dbReference type="ARBA" id="ARBA00023163"/>
    </source>
</evidence>
<organism evidence="6 7">
    <name type="scientific">Actinopolymorpha cephalotaxi</name>
    <dbReference type="NCBI Taxonomy" id="504797"/>
    <lineage>
        <taxon>Bacteria</taxon>
        <taxon>Bacillati</taxon>
        <taxon>Actinomycetota</taxon>
        <taxon>Actinomycetes</taxon>
        <taxon>Propionibacteriales</taxon>
        <taxon>Actinopolymorphaceae</taxon>
        <taxon>Actinopolymorpha</taxon>
    </lineage>
</organism>
<dbReference type="RefSeq" id="WP_139238958.1">
    <property type="nucleotide sequence ID" value="NZ_FOOI01000007.1"/>
</dbReference>
<sequence>MISPVRPPGLSSPLPRARGRRGAASGPGLDLPVDEHIGLACWSGLSSVMECAHRHDDIEVNLAEGGALTYLFGGAPVEIAPGTAAAFWAAVPHQLVRAPAHTRVHWITIPLDRFLRWGLTDGLAGRLLQGQPLVAATSPGTLDASGFGRWSADLATGDPDLRDIALLEIQAWIRRLARAATPVERVTHADAADRAGTDGGEAYGDDTHGGESHGGETAVERAATMARFIAERFRDPLTVADIAAAVHVHPHHAMGVFRNVVGTTLGAYLTQCRVAEAQRLLLTTGAGMAEIAHAAGFGSQSRFYSCFTAACGEPPGAYRRRHDEARRPTPQDVPRDVSASSVSRNTVHSSMGTAPSER</sequence>
<evidence type="ECO:0000256" key="1">
    <source>
        <dbReference type="ARBA" id="ARBA00023015"/>
    </source>
</evidence>
<feature type="compositionally biased region" description="Basic and acidic residues" evidence="4">
    <location>
        <begin position="205"/>
        <end position="214"/>
    </location>
</feature>
<dbReference type="SUPFAM" id="SSF46689">
    <property type="entry name" value="Homeodomain-like"/>
    <property type="match status" value="2"/>
</dbReference>
<gene>
    <name evidence="6" type="ORF">FHR37_001774</name>
</gene>
<accession>A0ABX2RZZ8</accession>
<evidence type="ECO:0000313" key="7">
    <source>
        <dbReference type="Proteomes" id="UP000533017"/>
    </source>
</evidence>
<evidence type="ECO:0000313" key="6">
    <source>
        <dbReference type="EMBL" id="NYH82923.1"/>
    </source>
</evidence>
<dbReference type="InterPro" id="IPR003313">
    <property type="entry name" value="AraC-bd"/>
</dbReference>
<proteinExistence type="predicted"/>
<dbReference type="PROSITE" id="PS00041">
    <property type="entry name" value="HTH_ARAC_FAMILY_1"/>
    <property type="match status" value="1"/>
</dbReference>
<keyword evidence="3" id="KW-0804">Transcription</keyword>
<protein>
    <submittedName>
        <fullName evidence="6">AraC-like DNA-binding protein</fullName>
    </submittedName>
</protein>
<feature type="compositionally biased region" description="Low complexity" evidence="4">
    <location>
        <begin position="11"/>
        <end position="27"/>
    </location>
</feature>
<dbReference type="Proteomes" id="UP000533017">
    <property type="component" value="Unassembled WGS sequence"/>
</dbReference>
<keyword evidence="7" id="KW-1185">Reference proteome</keyword>
<feature type="region of interest" description="Disordered" evidence="4">
    <location>
        <begin position="1"/>
        <end position="27"/>
    </location>
</feature>
<dbReference type="InterPro" id="IPR050204">
    <property type="entry name" value="AraC_XylS_family_regulators"/>
</dbReference>
<dbReference type="SMART" id="SM00342">
    <property type="entry name" value="HTH_ARAC"/>
    <property type="match status" value="1"/>
</dbReference>
<feature type="region of interest" description="Disordered" evidence="4">
    <location>
        <begin position="188"/>
        <end position="215"/>
    </location>
</feature>
<feature type="compositionally biased region" description="Basic and acidic residues" evidence="4">
    <location>
        <begin position="321"/>
        <end position="335"/>
    </location>
</feature>
<dbReference type="InterPro" id="IPR018060">
    <property type="entry name" value="HTH_AraC"/>
</dbReference>
<evidence type="ECO:0000256" key="4">
    <source>
        <dbReference type="SAM" id="MobiDB-lite"/>
    </source>
</evidence>
<dbReference type="PANTHER" id="PTHR46796:SF6">
    <property type="entry name" value="ARAC SUBFAMILY"/>
    <property type="match status" value="1"/>
</dbReference>
<evidence type="ECO:0000259" key="5">
    <source>
        <dbReference type="PROSITE" id="PS01124"/>
    </source>
</evidence>
<comment type="caution">
    <text evidence="6">The sequence shown here is derived from an EMBL/GenBank/DDBJ whole genome shotgun (WGS) entry which is preliminary data.</text>
</comment>
<dbReference type="PROSITE" id="PS01124">
    <property type="entry name" value="HTH_ARAC_FAMILY_2"/>
    <property type="match status" value="1"/>
</dbReference>
<dbReference type="InterPro" id="IPR009057">
    <property type="entry name" value="Homeodomain-like_sf"/>
</dbReference>
<keyword evidence="1" id="KW-0805">Transcription regulation</keyword>
<name>A0ABX2RZZ8_9ACTN</name>
<dbReference type="Pfam" id="PF12833">
    <property type="entry name" value="HTH_18"/>
    <property type="match status" value="1"/>
</dbReference>
<dbReference type="Gene3D" id="1.10.10.60">
    <property type="entry name" value="Homeodomain-like"/>
    <property type="match status" value="2"/>
</dbReference>
<dbReference type="Pfam" id="PF02311">
    <property type="entry name" value="AraC_binding"/>
    <property type="match status" value="1"/>
</dbReference>
<dbReference type="PANTHER" id="PTHR46796">
    <property type="entry name" value="HTH-TYPE TRANSCRIPTIONAL ACTIVATOR RHAS-RELATED"/>
    <property type="match status" value="1"/>
</dbReference>
<reference evidence="6 7" key="1">
    <citation type="submission" date="2020-07" db="EMBL/GenBank/DDBJ databases">
        <title>Sequencing the genomes of 1000 actinobacteria strains.</title>
        <authorList>
            <person name="Klenk H.-P."/>
        </authorList>
    </citation>
    <scope>NUCLEOTIDE SEQUENCE [LARGE SCALE GENOMIC DNA]</scope>
    <source>
        <strain evidence="6 7">DSM 45117</strain>
    </source>
</reference>
<evidence type="ECO:0000256" key="2">
    <source>
        <dbReference type="ARBA" id="ARBA00023125"/>
    </source>
</evidence>
<dbReference type="InterPro" id="IPR018062">
    <property type="entry name" value="HTH_AraC-typ_CS"/>
</dbReference>
<keyword evidence="2" id="KW-0238">DNA-binding</keyword>
<feature type="domain" description="HTH araC/xylS-type" evidence="5">
    <location>
        <begin position="223"/>
        <end position="321"/>
    </location>
</feature>